<dbReference type="AlphaFoldDB" id="A0A3G1B565"/>
<dbReference type="InterPro" id="IPR012312">
    <property type="entry name" value="Hemerythrin-like"/>
</dbReference>
<accession>A0A3G1B565</accession>
<dbReference type="GeneID" id="24874861"/>
<dbReference type="PANTHER" id="PTHR39966">
    <property type="entry name" value="BLL2471 PROTEIN-RELATED"/>
    <property type="match status" value="1"/>
</dbReference>
<dbReference type="Pfam" id="PF01814">
    <property type="entry name" value="Hemerythrin"/>
    <property type="match status" value="1"/>
</dbReference>
<dbReference type="KEGG" id="tah:SU86_000525"/>
<proteinExistence type="predicted"/>
<dbReference type="Proteomes" id="UP000266745">
    <property type="component" value="Chromosome"/>
</dbReference>
<evidence type="ECO:0000259" key="1">
    <source>
        <dbReference type="Pfam" id="PF01814"/>
    </source>
</evidence>
<dbReference type="OrthoDB" id="131831at2157"/>
<evidence type="ECO:0000313" key="3">
    <source>
        <dbReference type="Proteomes" id="UP000266745"/>
    </source>
</evidence>
<reference evidence="2 3" key="1">
    <citation type="journal article" date="2016" name="Sci. Rep.">
        <title>A novel ammonia-oxidizing archaeon from wastewater treatment plant: Its enrichment, physiological and genomic characteristics.</title>
        <authorList>
            <person name="Li Y."/>
            <person name="Ding K."/>
            <person name="Wen X."/>
            <person name="Zhang B."/>
            <person name="Shen B."/>
            <person name="Yang Y."/>
        </authorList>
    </citation>
    <scope>NUCLEOTIDE SEQUENCE [LARGE SCALE GENOMIC DNA]</scope>
    <source>
        <strain evidence="2 3">SAT1</strain>
    </source>
</reference>
<gene>
    <name evidence="2" type="ORF">SU86_000525</name>
</gene>
<evidence type="ECO:0000313" key="2">
    <source>
        <dbReference type="EMBL" id="AJZ75121.1"/>
    </source>
</evidence>
<dbReference type="EMBL" id="CP011097">
    <property type="protein sequence ID" value="AJZ75121.1"/>
    <property type="molecule type" value="Genomic_DNA"/>
</dbReference>
<protein>
    <submittedName>
        <fullName evidence="2">Cation-binding protein</fullName>
    </submittedName>
</protein>
<organism evidence="2 3">
    <name type="scientific">Candidatus Nitrosotenuis cloacae</name>
    <dbReference type="NCBI Taxonomy" id="1603555"/>
    <lineage>
        <taxon>Archaea</taxon>
        <taxon>Nitrososphaerota</taxon>
        <taxon>Candidatus Nitrosotenuis</taxon>
    </lineage>
</organism>
<sequence length="184" mass="20798">MATESLRKDHDLIEKVVKAMEVTLQLLKSGKKIPESILMPTVDFSKNFTDVCHHGKEEESFFPALAQSGMPTNMGPIAVMLMEHEITRKIAIKMEQSAKDYLASGSPDELISDISQYIEHMSQHLWKENNRLFMMAEMRLSGVSDKVNAGLDDVEQKKLAQLGKSRSDYESLVQNLQQDLSKIN</sequence>
<dbReference type="RefSeq" id="WP_048187527.1">
    <property type="nucleotide sequence ID" value="NZ_CP011097.1"/>
</dbReference>
<dbReference type="GO" id="GO:0005886">
    <property type="term" value="C:plasma membrane"/>
    <property type="evidence" value="ECO:0007669"/>
    <property type="project" value="TreeGrafter"/>
</dbReference>
<keyword evidence="3" id="KW-1185">Reference proteome</keyword>
<name>A0A3G1B565_9ARCH</name>
<dbReference type="Gene3D" id="1.20.120.520">
    <property type="entry name" value="nmb1532 protein domain like"/>
    <property type="match status" value="1"/>
</dbReference>
<dbReference type="PANTHER" id="PTHR39966:SF1">
    <property type="entry name" value="HEMERYTHRIN-LIKE DOMAIN-CONTAINING PROTEIN"/>
    <property type="match status" value="1"/>
</dbReference>
<feature type="domain" description="Hemerythrin-like" evidence="1">
    <location>
        <begin position="3"/>
        <end position="136"/>
    </location>
</feature>